<gene>
    <name evidence="4" type="primary">nahD_1</name>
    <name evidence="4" type="ORF">PbB2_02066</name>
</gene>
<dbReference type="CDD" id="cd03022">
    <property type="entry name" value="DsbA_HCCA_Iso"/>
    <property type="match status" value="1"/>
</dbReference>
<name>A0A2P2EBD7_9PROT</name>
<evidence type="ECO:0000313" key="4">
    <source>
        <dbReference type="EMBL" id="GBF58385.1"/>
    </source>
</evidence>
<dbReference type="Proteomes" id="UP000245086">
    <property type="component" value="Unassembled WGS sequence"/>
</dbReference>
<evidence type="ECO:0000256" key="1">
    <source>
        <dbReference type="PIRNR" id="PIRNR006386"/>
    </source>
</evidence>
<evidence type="ECO:0000256" key="2">
    <source>
        <dbReference type="PIRSR" id="PIRSR006386-1"/>
    </source>
</evidence>
<accession>A0A2P2EBD7</accession>
<organism evidence="4 5">
    <name type="scientific">Candidatus Phycosocius bacilliformis</name>
    <dbReference type="NCBI Taxonomy" id="1445552"/>
    <lineage>
        <taxon>Bacteria</taxon>
        <taxon>Pseudomonadati</taxon>
        <taxon>Pseudomonadota</taxon>
        <taxon>Alphaproteobacteria</taxon>
        <taxon>Caulobacterales</taxon>
        <taxon>Caulobacterales incertae sedis</taxon>
        <taxon>Candidatus Phycosocius</taxon>
    </lineage>
</organism>
<dbReference type="PIRSF" id="PIRSF006386">
    <property type="entry name" value="HCCAis_GSTk"/>
    <property type="match status" value="1"/>
</dbReference>
<dbReference type="InterPro" id="IPR014440">
    <property type="entry name" value="HCCAis_GSTk"/>
</dbReference>
<comment type="similarity">
    <text evidence="1">Belongs to the GST superfamily. NadH family.</text>
</comment>
<sequence>MKNLEFIFDFASPNAYLAYHALGPMLARTGAKLVITPCLLGGIFKATGNQAPMIAFGGIKGKMDYEMLEMRRFIARHQLSAFKMNPHFPVNSIHAIRGLIAAQAAGVETAYIEAVLKGFWEDGLKMDDVEVITAVLDGAGLSGSELIEAANLPETKAKLVANTEAAVARGVFGIPSFFVGSELYFGKDRLHQVEEALHA</sequence>
<keyword evidence="1 4" id="KW-0413">Isomerase</keyword>
<dbReference type="InterPro" id="IPR044087">
    <property type="entry name" value="NahD-like"/>
</dbReference>
<feature type="domain" description="DSBA-like thioredoxin" evidence="3">
    <location>
        <begin position="4"/>
        <end position="197"/>
    </location>
</feature>
<dbReference type="OrthoDB" id="5244108at2"/>
<dbReference type="GO" id="GO:0006749">
    <property type="term" value="P:glutathione metabolic process"/>
    <property type="evidence" value="ECO:0007669"/>
    <property type="project" value="TreeGrafter"/>
</dbReference>
<dbReference type="GO" id="GO:0004364">
    <property type="term" value="F:glutathione transferase activity"/>
    <property type="evidence" value="ECO:0007669"/>
    <property type="project" value="TreeGrafter"/>
</dbReference>
<dbReference type="EC" id="5.99.1.4" evidence="1"/>
<keyword evidence="5" id="KW-1185">Reference proteome</keyword>
<comment type="catalytic activity">
    <reaction evidence="1">
        <text>2-hydroxychromene-2-carboxylate = (3E)-4-(2-hydroxyphenyl)-2-oxobut-3-enoate</text>
        <dbReference type="Rhea" id="RHEA:27401"/>
        <dbReference type="ChEBI" id="CHEBI:59350"/>
        <dbReference type="ChEBI" id="CHEBI:59353"/>
        <dbReference type="EC" id="5.99.1.4"/>
    </reaction>
</comment>
<dbReference type="InterPro" id="IPR051924">
    <property type="entry name" value="GST_Kappa/NadH"/>
</dbReference>
<reference evidence="4 5" key="1">
    <citation type="journal article" date="2018" name="Genome Announc.">
        <title>Draft Genome Sequence of "Candidatus Phycosocius bacilliformis," an Alphaproteobacterial Ectosymbiont of the Hydrocarbon-Producing Green Alga Botryococcus braunii.</title>
        <authorList>
            <person name="Tanabe Y."/>
            <person name="Yamaguchi H."/>
            <person name="Watanabe M.M."/>
        </authorList>
    </citation>
    <scope>NUCLEOTIDE SEQUENCE [LARGE SCALE GENOMIC DNA]</scope>
    <source>
        <strain evidence="4 5">BOTRYCO-2</strain>
    </source>
</reference>
<dbReference type="InterPro" id="IPR036249">
    <property type="entry name" value="Thioredoxin-like_sf"/>
</dbReference>
<dbReference type="GO" id="GO:0018845">
    <property type="term" value="F:2-hydroxychromene-2-carboxylate isomerase activity"/>
    <property type="evidence" value="ECO:0007669"/>
    <property type="project" value="UniProtKB-UniRule"/>
</dbReference>
<comment type="caution">
    <text evidence="4">The sequence shown here is derived from an EMBL/GenBank/DDBJ whole genome shotgun (WGS) entry which is preliminary data.</text>
</comment>
<dbReference type="EMBL" id="BFBR01000006">
    <property type="protein sequence ID" value="GBF58385.1"/>
    <property type="molecule type" value="Genomic_DNA"/>
</dbReference>
<dbReference type="InterPro" id="IPR001853">
    <property type="entry name" value="DSBA-like_thioredoxin_dom"/>
</dbReference>
<proteinExistence type="inferred from homology"/>
<evidence type="ECO:0000259" key="3">
    <source>
        <dbReference type="Pfam" id="PF01323"/>
    </source>
</evidence>
<dbReference type="AlphaFoldDB" id="A0A2P2EBD7"/>
<protein>
    <recommendedName>
        <fullName evidence="1">2-hydroxychromene-2-carboxylate isomerase</fullName>
        <ecNumber evidence="1">5.99.1.4</ecNumber>
    </recommendedName>
</protein>
<feature type="active site" description="Nucleophile" evidence="2">
    <location>
        <position position="12"/>
    </location>
</feature>
<dbReference type="Pfam" id="PF01323">
    <property type="entry name" value="DSBA"/>
    <property type="match status" value="1"/>
</dbReference>
<dbReference type="SUPFAM" id="SSF52833">
    <property type="entry name" value="Thioredoxin-like"/>
    <property type="match status" value="1"/>
</dbReference>
<dbReference type="RefSeq" id="WP_108985247.1">
    <property type="nucleotide sequence ID" value="NZ_BFBR01000006.1"/>
</dbReference>
<dbReference type="PANTHER" id="PTHR42943:SF2">
    <property type="entry name" value="GLUTATHIONE S-TRANSFERASE KAPPA 1"/>
    <property type="match status" value="1"/>
</dbReference>
<dbReference type="Gene3D" id="3.40.30.10">
    <property type="entry name" value="Glutaredoxin"/>
    <property type="match status" value="1"/>
</dbReference>
<dbReference type="GO" id="GO:0004602">
    <property type="term" value="F:glutathione peroxidase activity"/>
    <property type="evidence" value="ECO:0007669"/>
    <property type="project" value="TreeGrafter"/>
</dbReference>
<dbReference type="GO" id="GO:1901170">
    <property type="term" value="P:naphthalene catabolic process"/>
    <property type="evidence" value="ECO:0007669"/>
    <property type="project" value="InterPro"/>
</dbReference>
<dbReference type="PANTHER" id="PTHR42943">
    <property type="entry name" value="GLUTATHIONE S-TRANSFERASE KAPPA"/>
    <property type="match status" value="1"/>
</dbReference>
<evidence type="ECO:0000313" key="5">
    <source>
        <dbReference type="Proteomes" id="UP000245086"/>
    </source>
</evidence>